<evidence type="ECO:0000313" key="3">
    <source>
        <dbReference type="Proteomes" id="UP000811246"/>
    </source>
</evidence>
<proteinExistence type="predicted"/>
<reference evidence="2" key="1">
    <citation type="submission" date="2021-01" db="EMBL/GenBank/DDBJ databases">
        <authorList>
            <person name="Lovell J.T."/>
            <person name="Bentley N."/>
            <person name="Bhattarai G."/>
            <person name="Jenkins J.W."/>
            <person name="Sreedasyam A."/>
            <person name="Alarcon Y."/>
            <person name="Bock C."/>
            <person name="Boston L."/>
            <person name="Carlson J."/>
            <person name="Cervantes K."/>
            <person name="Clermont K."/>
            <person name="Krom N."/>
            <person name="Kubenka K."/>
            <person name="Mamidi S."/>
            <person name="Mattison C."/>
            <person name="Monteros M."/>
            <person name="Pisani C."/>
            <person name="Plott C."/>
            <person name="Rajasekar S."/>
            <person name="Rhein H.S."/>
            <person name="Rohla C."/>
            <person name="Song M."/>
            <person name="Hilaire R.S."/>
            <person name="Shu S."/>
            <person name="Wells L."/>
            <person name="Wang X."/>
            <person name="Webber J."/>
            <person name="Heerema R.J."/>
            <person name="Klein P."/>
            <person name="Conner P."/>
            <person name="Grauke L."/>
            <person name="Grimwood J."/>
            <person name="Schmutz J."/>
            <person name="Randall J.J."/>
        </authorList>
    </citation>
    <scope>NUCLEOTIDE SEQUENCE</scope>
    <source>
        <tissue evidence="2">Leaf</tissue>
    </source>
</reference>
<accession>A0A922DSB2</accession>
<gene>
    <name evidence="2" type="ORF">I3842_11G171100</name>
</gene>
<keyword evidence="1" id="KW-0472">Membrane</keyword>
<organism evidence="2 3">
    <name type="scientific">Carya illinoinensis</name>
    <name type="common">Pecan</name>
    <dbReference type="NCBI Taxonomy" id="32201"/>
    <lineage>
        <taxon>Eukaryota</taxon>
        <taxon>Viridiplantae</taxon>
        <taxon>Streptophyta</taxon>
        <taxon>Embryophyta</taxon>
        <taxon>Tracheophyta</taxon>
        <taxon>Spermatophyta</taxon>
        <taxon>Magnoliopsida</taxon>
        <taxon>eudicotyledons</taxon>
        <taxon>Gunneridae</taxon>
        <taxon>Pentapetalae</taxon>
        <taxon>rosids</taxon>
        <taxon>fabids</taxon>
        <taxon>Fagales</taxon>
        <taxon>Juglandaceae</taxon>
        <taxon>Carya</taxon>
    </lineage>
</organism>
<protein>
    <submittedName>
        <fullName evidence="2">Uncharacterized protein</fullName>
    </submittedName>
</protein>
<dbReference type="OrthoDB" id="1700314at2759"/>
<dbReference type="EMBL" id="CM031835">
    <property type="protein sequence ID" value="KAG6689372.1"/>
    <property type="molecule type" value="Genomic_DNA"/>
</dbReference>
<sequence>MPVSILGAWSALILRGNTYDIKTKNKNCVEEKRKKMSLGVEIAMAVVGLWAVYLRPMLMRYAGELTEVMGYAIFRIMRGTPSFAFSAYLPYSSSFLHWQF</sequence>
<evidence type="ECO:0000313" key="2">
    <source>
        <dbReference type="EMBL" id="KAG6689372.1"/>
    </source>
</evidence>
<feature type="transmembrane region" description="Helical" evidence="1">
    <location>
        <begin position="37"/>
        <end position="54"/>
    </location>
</feature>
<dbReference type="Proteomes" id="UP000811246">
    <property type="component" value="Chromosome 11"/>
</dbReference>
<dbReference type="AlphaFoldDB" id="A0A922DSB2"/>
<evidence type="ECO:0000256" key="1">
    <source>
        <dbReference type="SAM" id="Phobius"/>
    </source>
</evidence>
<comment type="caution">
    <text evidence="2">The sequence shown here is derived from an EMBL/GenBank/DDBJ whole genome shotgun (WGS) entry which is preliminary data.</text>
</comment>
<keyword evidence="1" id="KW-1133">Transmembrane helix</keyword>
<name>A0A922DSB2_CARIL</name>
<keyword evidence="1" id="KW-0812">Transmembrane</keyword>